<dbReference type="Pfam" id="PF14006">
    <property type="entry name" value="YqzL"/>
    <property type="match status" value="1"/>
</dbReference>
<sequence length="46" mass="5445">MESNFSSWDLFILTGNVDAYLLTKELEQSNENYRYDGEDYSENTIE</sequence>
<dbReference type="EMBL" id="RBVX01000030">
    <property type="protein sequence ID" value="RSL30966.1"/>
    <property type="molecule type" value="Genomic_DNA"/>
</dbReference>
<evidence type="ECO:0000313" key="1">
    <source>
        <dbReference type="EMBL" id="RSL30966.1"/>
    </source>
</evidence>
<name>A0A3R9QHU9_9BACI</name>
<reference evidence="1 2" key="1">
    <citation type="submission" date="2018-10" db="EMBL/GenBank/DDBJ databases">
        <title>Draft genome sequence of Bacillus salarius IM0101, isolated from a hypersaline soil in Inner Mongolia, China.</title>
        <authorList>
            <person name="Yamprayoonswat W."/>
            <person name="Boonvisut S."/>
            <person name="Jumpathong W."/>
            <person name="Sittihan S."/>
            <person name="Ruangsuj P."/>
            <person name="Wanthongcharoen S."/>
            <person name="Thongpramul N."/>
            <person name="Pimmason S."/>
            <person name="Yu B."/>
            <person name="Yasawong M."/>
        </authorList>
    </citation>
    <scope>NUCLEOTIDE SEQUENCE [LARGE SCALE GENOMIC DNA]</scope>
    <source>
        <strain evidence="1 2">IM0101</strain>
    </source>
</reference>
<dbReference type="OrthoDB" id="1650227at2"/>
<keyword evidence="2" id="KW-1185">Reference proteome</keyword>
<organism evidence="1 2">
    <name type="scientific">Salibacterium salarium</name>
    <dbReference type="NCBI Taxonomy" id="284579"/>
    <lineage>
        <taxon>Bacteria</taxon>
        <taxon>Bacillati</taxon>
        <taxon>Bacillota</taxon>
        <taxon>Bacilli</taxon>
        <taxon>Bacillales</taxon>
        <taxon>Bacillaceae</taxon>
    </lineage>
</organism>
<dbReference type="InterPro" id="IPR025617">
    <property type="entry name" value="YqzL"/>
</dbReference>
<proteinExistence type="predicted"/>
<gene>
    <name evidence="1" type="ORF">D7Z54_23260</name>
</gene>
<comment type="caution">
    <text evidence="1">The sequence shown here is derived from an EMBL/GenBank/DDBJ whole genome shotgun (WGS) entry which is preliminary data.</text>
</comment>
<evidence type="ECO:0000313" key="2">
    <source>
        <dbReference type="Proteomes" id="UP000275076"/>
    </source>
</evidence>
<dbReference type="AlphaFoldDB" id="A0A3R9QHU9"/>
<protein>
    <submittedName>
        <fullName evidence="1">YqzL family protein</fullName>
    </submittedName>
</protein>
<accession>A0A3R9QHU9</accession>
<dbReference type="Proteomes" id="UP000275076">
    <property type="component" value="Unassembled WGS sequence"/>
</dbReference>